<name>A0A5A7T3W0_CUCMM</name>
<dbReference type="EMBL" id="SSTD01015940">
    <property type="protein sequence ID" value="TYK01954.1"/>
    <property type="molecule type" value="Genomic_DNA"/>
</dbReference>
<dbReference type="EMBL" id="SSTE01018921">
    <property type="protein sequence ID" value="KAA0037478.1"/>
    <property type="molecule type" value="Genomic_DNA"/>
</dbReference>
<keyword evidence="2" id="KW-0732">Signal</keyword>
<accession>A0A5A7T3W0</accession>
<feature type="transmembrane region" description="Helical" evidence="1">
    <location>
        <begin position="43"/>
        <end position="61"/>
    </location>
</feature>
<evidence type="ECO:0000313" key="3">
    <source>
        <dbReference type="EMBL" id="KAA0037478.1"/>
    </source>
</evidence>
<dbReference type="Proteomes" id="UP000321393">
    <property type="component" value="Unassembled WGS sequence"/>
</dbReference>
<evidence type="ECO:0000313" key="5">
    <source>
        <dbReference type="Proteomes" id="UP000321393"/>
    </source>
</evidence>
<keyword evidence="1" id="KW-0812">Transmembrane</keyword>
<evidence type="ECO:0000256" key="2">
    <source>
        <dbReference type="SAM" id="SignalP"/>
    </source>
</evidence>
<proteinExistence type="predicted"/>
<dbReference type="PROSITE" id="PS51257">
    <property type="entry name" value="PROKAR_LIPOPROTEIN"/>
    <property type="match status" value="1"/>
</dbReference>
<reference evidence="5 6" key="1">
    <citation type="submission" date="2019-08" db="EMBL/GenBank/DDBJ databases">
        <title>Draft genome sequences of two oriental melons (Cucumis melo L. var makuwa).</title>
        <authorList>
            <person name="Kwon S.-Y."/>
        </authorList>
    </citation>
    <scope>NUCLEOTIDE SEQUENCE [LARGE SCALE GENOMIC DNA]</scope>
    <source>
        <strain evidence="6">cv. Chang Bougi</strain>
        <strain evidence="5">cv. SW 3</strain>
        <tissue evidence="3">Leaf</tissue>
    </source>
</reference>
<evidence type="ECO:0000256" key="1">
    <source>
        <dbReference type="SAM" id="Phobius"/>
    </source>
</evidence>
<keyword evidence="1" id="KW-1133">Transmembrane helix</keyword>
<organism evidence="3 5">
    <name type="scientific">Cucumis melo var. makuwa</name>
    <name type="common">Oriental melon</name>
    <dbReference type="NCBI Taxonomy" id="1194695"/>
    <lineage>
        <taxon>Eukaryota</taxon>
        <taxon>Viridiplantae</taxon>
        <taxon>Streptophyta</taxon>
        <taxon>Embryophyta</taxon>
        <taxon>Tracheophyta</taxon>
        <taxon>Spermatophyta</taxon>
        <taxon>Magnoliopsida</taxon>
        <taxon>eudicotyledons</taxon>
        <taxon>Gunneridae</taxon>
        <taxon>Pentapetalae</taxon>
        <taxon>rosids</taxon>
        <taxon>fabids</taxon>
        <taxon>Cucurbitales</taxon>
        <taxon>Cucurbitaceae</taxon>
        <taxon>Benincaseae</taxon>
        <taxon>Cucumis</taxon>
    </lineage>
</organism>
<sequence>MNLQKCLGMVLIWVACLLISTATEAEAQSYGSSDAPEALCSHSMLVKFLGLLVSFLVLKEIV</sequence>
<comment type="caution">
    <text evidence="3">The sequence shown here is derived from an EMBL/GenBank/DDBJ whole genome shotgun (WGS) entry which is preliminary data.</text>
</comment>
<dbReference type="AlphaFoldDB" id="A0A5A7T3W0"/>
<dbReference type="Proteomes" id="UP000321947">
    <property type="component" value="Unassembled WGS sequence"/>
</dbReference>
<keyword evidence="1" id="KW-0472">Membrane</keyword>
<gene>
    <name evidence="4" type="ORF">E5676_scaffold808G00460</name>
    <name evidence="3" type="ORF">E6C27_scaffold277G00690</name>
</gene>
<feature type="chain" id="PRO_5042721974" evidence="2">
    <location>
        <begin position="28"/>
        <end position="62"/>
    </location>
</feature>
<protein>
    <submittedName>
        <fullName evidence="3">Uncharacterized protein</fullName>
    </submittedName>
</protein>
<evidence type="ECO:0000313" key="4">
    <source>
        <dbReference type="EMBL" id="TYK01954.1"/>
    </source>
</evidence>
<feature type="signal peptide" evidence="2">
    <location>
        <begin position="1"/>
        <end position="27"/>
    </location>
</feature>
<evidence type="ECO:0000313" key="6">
    <source>
        <dbReference type="Proteomes" id="UP000321947"/>
    </source>
</evidence>